<sequence length="1056" mass="113587">MMTSAPSGSESGSRAFDLLHPTVQRWIWQKQWKALHDAQEAAIPAILAGEDDILISAATASGKTEAAFLPICSALAESPEGAGFGAVYIGPLKALINDQFGRLEELCSLLEIPVHKWHGDVDAARKARLVRHASGIVLITPESLEALLANRGTRVPSMFQGVRYIVIDELHSFIGIERGAQLRSLLHRLELAVRRRIPRIGLSATLGDMQAAAEFLRPGGGEDVRLIESRSDGQELRLHIKGFLDDAPRRGKPGAPADEQSENIAGGGNRAIADHLFAVLRGSNNLVFANARRNVELFTDLLVRRGEQAGVPNEFVPHHGSLSKEIREDTEARLKDGSLPVTAVCTSTLEMGIDIGSIASVAQIGPPPGVAALRQRLGRTGRRGGPAMLRMYAAEPELAPGSDPQDELRTRLVQMIAVVNLLLDRWCEPPETGGLHLSTLVQQILSLISQHGGVLPQDAYRALCSHGPFQHIGPRLFKMLLHDLGEADLLRQEKDGLLLHGGEGERIANHHTFYAAFHSPEEYRLVATGRTLGSIPVPYPLAPGNMMIFAGRRWRIAGIDPQAKVIELTPAGGGNAPEFLGAAADVHDRIRTEMRLVYESGKMPVYLDSGAQRLLTEGRSAYRRLNLAQTPVVGWGKDTLLIPLRGDTIMNTLALALHRHDIPVGRQGAVLLLPDTAPRRAIDALTALAAESPPDPESLAELVPDQIIEKYDDVLGEELRTIAYAARKLDVGATWAALPGIAAAAEAGETAHHAPPDPAAPHRHKIGALPYAVIDVETTGLDPLHDRVVEIAVHRLHPDGSPDRSYSTVLHNDSGPGPTHVHGLTAGDLAGAPAFPDVAGDIAEMLDGAVLVAHNAMFDAAMLISEFARTGATPDDMLVLCTLDLARQFGSGHRSLTLADCAETEGVPLSRAHSAAHDAQATAALLLRYLGRAAEAGHHYLDEIGATGTLPAPGWAPWAPSGRRLRRTHVPAAPLRSDLPVPTMNSRAEIVYAHHIAQAARTPETFDRQISLLRDTARALALTPSALTNVHECLAKAWESHPNEQALLRALGPRDR</sequence>
<dbReference type="GO" id="GO:0004386">
    <property type="term" value="F:helicase activity"/>
    <property type="evidence" value="ECO:0007669"/>
    <property type="project" value="UniProtKB-KW"/>
</dbReference>
<dbReference type="FunFam" id="3.30.420.10:FF:000045">
    <property type="entry name" value="3'-5' exonuclease DinG"/>
    <property type="match status" value="1"/>
</dbReference>
<keyword evidence="6" id="KW-0347">Helicase</keyword>
<evidence type="ECO:0000313" key="7">
    <source>
        <dbReference type="Proteomes" id="UP000475532"/>
    </source>
</evidence>
<keyword evidence="2" id="KW-0269">Exonuclease</keyword>
<keyword evidence="2" id="KW-0378">Hydrolase</keyword>
<dbReference type="AlphaFoldDB" id="A0A6L9Q923"/>
<dbReference type="RefSeq" id="WP_163053583.1">
    <property type="nucleotide sequence ID" value="NZ_JAAGLI010000145.1"/>
</dbReference>
<accession>A0A6L9Q923</accession>
<dbReference type="SUPFAM" id="SSF52540">
    <property type="entry name" value="P-loop containing nucleoside triphosphate hydrolases"/>
    <property type="match status" value="1"/>
</dbReference>
<name>A0A6L9Q923_9ACTN</name>
<dbReference type="GO" id="GO:0003677">
    <property type="term" value="F:DNA binding"/>
    <property type="evidence" value="ECO:0007669"/>
    <property type="project" value="TreeGrafter"/>
</dbReference>
<dbReference type="SMART" id="SM00479">
    <property type="entry name" value="EXOIII"/>
    <property type="match status" value="1"/>
</dbReference>
<dbReference type="SUPFAM" id="SSF53098">
    <property type="entry name" value="Ribonuclease H-like"/>
    <property type="match status" value="1"/>
</dbReference>
<feature type="domain" description="Helicase C-terminal" evidence="5">
    <location>
        <begin position="271"/>
        <end position="448"/>
    </location>
</feature>
<comment type="caution">
    <text evidence="6">The sequence shown here is derived from an EMBL/GenBank/DDBJ whole genome shotgun (WGS) entry which is preliminary data.</text>
</comment>
<dbReference type="PROSITE" id="PS51192">
    <property type="entry name" value="HELICASE_ATP_BIND_1"/>
    <property type="match status" value="1"/>
</dbReference>
<dbReference type="InterPro" id="IPR001650">
    <property type="entry name" value="Helicase_C-like"/>
</dbReference>
<dbReference type="InterPro" id="IPR052511">
    <property type="entry name" value="ATP-dep_Helicase"/>
</dbReference>
<evidence type="ECO:0000256" key="2">
    <source>
        <dbReference type="ARBA" id="ARBA00022839"/>
    </source>
</evidence>
<keyword evidence="3" id="KW-0067">ATP-binding</keyword>
<dbReference type="Gene3D" id="3.40.50.300">
    <property type="entry name" value="P-loop containing nucleotide triphosphate hydrolases"/>
    <property type="match status" value="2"/>
</dbReference>
<dbReference type="PANTHER" id="PTHR47962:SF5">
    <property type="entry name" value="ATP-DEPENDENT HELICASE LHR-RELATED"/>
    <property type="match status" value="1"/>
</dbReference>
<dbReference type="GO" id="GO:0004527">
    <property type="term" value="F:exonuclease activity"/>
    <property type="evidence" value="ECO:0007669"/>
    <property type="project" value="UniProtKB-KW"/>
</dbReference>
<feature type="domain" description="Helicase ATP-binding" evidence="4">
    <location>
        <begin position="44"/>
        <end position="224"/>
    </location>
</feature>
<dbReference type="PROSITE" id="PS51194">
    <property type="entry name" value="HELICASE_CTER"/>
    <property type="match status" value="1"/>
</dbReference>
<organism evidence="6 7">
    <name type="scientific">Actinomadura bangladeshensis</name>
    <dbReference type="NCBI Taxonomy" id="453573"/>
    <lineage>
        <taxon>Bacteria</taxon>
        <taxon>Bacillati</taxon>
        <taxon>Actinomycetota</taxon>
        <taxon>Actinomycetes</taxon>
        <taxon>Streptosporangiales</taxon>
        <taxon>Thermomonosporaceae</taxon>
        <taxon>Actinomadura</taxon>
    </lineage>
</organism>
<dbReference type="PANTHER" id="PTHR47962">
    <property type="entry name" value="ATP-DEPENDENT HELICASE LHR-RELATED-RELATED"/>
    <property type="match status" value="1"/>
</dbReference>
<proteinExistence type="predicted"/>
<dbReference type="Gene3D" id="3.30.420.10">
    <property type="entry name" value="Ribonuclease H-like superfamily/Ribonuclease H"/>
    <property type="match status" value="1"/>
</dbReference>
<dbReference type="InterPro" id="IPR012337">
    <property type="entry name" value="RNaseH-like_sf"/>
</dbReference>
<gene>
    <name evidence="6" type="ORF">G3I70_05705</name>
</gene>
<dbReference type="InterPro" id="IPR014001">
    <property type="entry name" value="Helicase_ATP-bd"/>
</dbReference>
<dbReference type="InterPro" id="IPR036397">
    <property type="entry name" value="RNaseH_sf"/>
</dbReference>
<dbReference type="InterPro" id="IPR027417">
    <property type="entry name" value="P-loop_NTPase"/>
</dbReference>
<evidence type="ECO:0000256" key="3">
    <source>
        <dbReference type="ARBA" id="ARBA00022840"/>
    </source>
</evidence>
<dbReference type="SMART" id="SM00487">
    <property type="entry name" value="DEXDc"/>
    <property type="match status" value="1"/>
</dbReference>
<evidence type="ECO:0000259" key="5">
    <source>
        <dbReference type="PROSITE" id="PS51194"/>
    </source>
</evidence>
<dbReference type="Proteomes" id="UP000475532">
    <property type="component" value="Unassembled WGS sequence"/>
</dbReference>
<dbReference type="CDD" id="cd17922">
    <property type="entry name" value="DEXHc_LHR-like"/>
    <property type="match status" value="1"/>
</dbReference>
<dbReference type="InterPro" id="IPR011545">
    <property type="entry name" value="DEAD/DEAH_box_helicase_dom"/>
</dbReference>
<evidence type="ECO:0000256" key="1">
    <source>
        <dbReference type="ARBA" id="ARBA00022741"/>
    </source>
</evidence>
<dbReference type="GO" id="GO:0005524">
    <property type="term" value="F:ATP binding"/>
    <property type="evidence" value="ECO:0007669"/>
    <property type="project" value="UniProtKB-KW"/>
</dbReference>
<keyword evidence="2" id="KW-0540">Nuclease</keyword>
<evidence type="ECO:0000313" key="6">
    <source>
        <dbReference type="EMBL" id="NEA21989.1"/>
    </source>
</evidence>
<evidence type="ECO:0000259" key="4">
    <source>
        <dbReference type="PROSITE" id="PS51192"/>
    </source>
</evidence>
<reference evidence="6 7" key="1">
    <citation type="submission" date="2020-01" db="EMBL/GenBank/DDBJ databases">
        <title>Insect and environment-associated Actinomycetes.</title>
        <authorList>
            <person name="Currrie C."/>
            <person name="Chevrette M."/>
            <person name="Carlson C."/>
            <person name="Stubbendieck R."/>
            <person name="Wendt-Pienkowski E."/>
        </authorList>
    </citation>
    <scope>NUCLEOTIDE SEQUENCE [LARGE SCALE GENOMIC DNA]</scope>
    <source>
        <strain evidence="6 7">SID10258</strain>
    </source>
</reference>
<dbReference type="CDD" id="cd06127">
    <property type="entry name" value="DEDDh"/>
    <property type="match status" value="1"/>
</dbReference>
<dbReference type="Pfam" id="PF00270">
    <property type="entry name" value="DEAD"/>
    <property type="match status" value="1"/>
</dbReference>
<dbReference type="EMBL" id="JAAGLI010000145">
    <property type="protein sequence ID" value="NEA21989.1"/>
    <property type="molecule type" value="Genomic_DNA"/>
</dbReference>
<dbReference type="GO" id="GO:0016887">
    <property type="term" value="F:ATP hydrolysis activity"/>
    <property type="evidence" value="ECO:0007669"/>
    <property type="project" value="TreeGrafter"/>
</dbReference>
<dbReference type="SMART" id="SM00490">
    <property type="entry name" value="HELICc"/>
    <property type="match status" value="1"/>
</dbReference>
<keyword evidence="1" id="KW-0547">Nucleotide-binding</keyword>
<dbReference type="Pfam" id="PF00929">
    <property type="entry name" value="RNase_T"/>
    <property type="match status" value="1"/>
</dbReference>
<dbReference type="Pfam" id="PF00271">
    <property type="entry name" value="Helicase_C"/>
    <property type="match status" value="1"/>
</dbReference>
<dbReference type="InterPro" id="IPR013520">
    <property type="entry name" value="Ribonucl_H"/>
</dbReference>
<protein>
    <submittedName>
        <fullName evidence="6">DEAD/DEAH box helicase</fullName>
    </submittedName>
</protein>